<keyword evidence="1" id="KW-0238">DNA-binding</keyword>
<evidence type="ECO:0000313" key="5">
    <source>
        <dbReference type="Proteomes" id="UP000309454"/>
    </source>
</evidence>
<evidence type="ECO:0000259" key="3">
    <source>
        <dbReference type="PROSITE" id="PS50943"/>
    </source>
</evidence>
<evidence type="ECO:0000256" key="2">
    <source>
        <dbReference type="SAM" id="Phobius"/>
    </source>
</evidence>
<dbReference type="Proteomes" id="UP000309454">
    <property type="component" value="Unassembled WGS sequence"/>
</dbReference>
<organism evidence="4 5">
    <name type="scientific">Parvibacter caecicola</name>
    <dbReference type="NCBI Taxonomy" id="747645"/>
    <lineage>
        <taxon>Bacteria</taxon>
        <taxon>Bacillati</taxon>
        <taxon>Actinomycetota</taxon>
        <taxon>Coriobacteriia</taxon>
        <taxon>Coriobacteriales</taxon>
        <taxon>Coriobacteriaceae</taxon>
        <taxon>Parvibacter</taxon>
    </lineage>
</organism>
<reference evidence="4 5" key="1">
    <citation type="submission" date="2019-04" db="EMBL/GenBank/DDBJ databases">
        <title>Microbes associate with the intestines of laboratory mice.</title>
        <authorList>
            <person name="Navarre W."/>
            <person name="Wong E."/>
            <person name="Huang K.C."/>
            <person name="Tropini C."/>
            <person name="Ng K."/>
            <person name="Yu B."/>
        </authorList>
    </citation>
    <scope>NUCLEOTIDE SEQUENCE [LARGE SCALE GENOMIC DNA]</scope>
    <source>
        <strain evidence="4 5">NM48_B13</strain>
    </source>
</reference>
<name>A0A4T9TJ61_9ACTN</name>
<feature type="domain" description="HTH cro/C1-type" evidence="3">
    <location>
        <begin position="25"/>
        <end position="79"/>
    </location>
</feature>
<dbReference type="GO" id="GO:0003677">
    <property type="term" value="F:DNA binding"/>
    <property type="evidence" value="ECO:0007669"/>
    <property type="project" value="UniProtKB-KW"/>
</dbReference>
<dbReference type="SMART" id="SM00530">
    <property type="entry name" value="HTH_XRE"/>
    <property type="match status" value="1"/>
</dbReference>
<dbReference type="SUPFAM" id="SSF47413">
    <property type="entry name" value="lambda repressor-like DNA-binding domains"/>
    <property type="match status" value="1"/>
</dbReference>
<dbReference type="InterPro" id="IPR010982">
    <property type="entry name" value="Lambda_DNA-bd_dom_sf"/>
</dbReference>
<evidence type="ECO:0000313" key="4">
    <source>
        <dbReference type="EMBL" id="TJW11482.1"/>
    </source>
</evidence>
<keyword evidence="2" id="KW-0812">Transmembrane</keyword>
<keyword evidence="2" id="KW-1133">Transmembrane helix</keyword>
<gene>
    <name evidence="4" type="ORF">E5982_04590</name>
</gene>
<dbReference type="Pfam" id="PF01381">
    <property type="entry name" value="HTH_3"/>
    <property type="match status" value="1"/>
</dbReference>
<feature type="transmembrane region" description="Helical" evidence="2">
    <location>
        <begin position="299"/>
        <end position="321"/>
    </location>
</feature>
<feature type="transmembrane region" description="Helical" evidence="2">
    <location>
        <begin position="232"/>
        <end position="256"/>
    </location>
</feature>
<protein>
    <submittedName>
        <fullName evidence="4">Helix-turn-helix transcriptional regulator</fullName>
    </submittedName>
</protein>
<sequence>MDHLDTVQLQPMKKGITPMAFRENLLHLRSANNMTQEAIAARIGVSRQAVTKWEAGTTSPEMDKLLALCDLFGCTLDDLVTGDLTGEGPTPALVQHRAPSDLFGYDKIMRTFGWKIPTGISLIILGVAFCVIFGGLSDVGILPEKISAGFGMLLLFAGIGSGLAFIIRAALEHSAFVKLHPYLEDFYTEADKVKAREQFTRELIISICLIFLWIVLVIFFGSETDETSMNDIFAAFSMLVCIAIDVWLIVHGALALGRVNIDEYNKESVKELSASDIDRANLTEEQRERALALKQESRLVGPICGCIMIVATIIALSLLFIPLGNGSEVDEFFWLPWPIGGLLCGAATLILKACGKAE</sequence>
<feature type="transmembrane region" description="Helical" evidence="2">
    <location>
        <begin position="203"/>
        <end position="220"/>
    </location>
</feature>
<comment type="caution">
    <text evidence="4">The sequence shown here is derived from an EMBL/GenBank/DDBJ whole genome shotgun (WGS) entry which is preliminary data.</text>
</comment>
<dbReference type="PROSITE" id="PS50943">
    <property type="entry name" value="HTH_CROC1"/>
    <property type="match status" value="1"/>
</dbReference>
<dbReference type="PANTHER" id="PTHR46558">
    <property type="entry name" value="TRACRIPTIONAL REGULATORY PROTEIN-RELATED-RELATED"/>
    <property type="match status" value="1"/>
</dbReference>
<keyword evidence="5" id="KW-1185">Reference proteome</keyword>
<feature type="transmembrane region" description="Helical" evidence="2">
    <location>
        <begin position="148"/>
        <end position="171"/>
    </location>
</feature>
<dbReference type="AlphaFoldDB" id="A0A4T9TJ61"/>
<keyword evidence="2" id="KW-0472">Membrane</keyword>
<accession>A0A4T9TJ61</accession>
<dbReference type="EMBL" id="SSTM01000002">
    <property type="protein sequence ID" value="TJW11482.1"/>
    <property type="molecule type" value="Genomic_DNA"/>
</dbReference>
<feature type="transmembrane region" description="Helical" evidence="2">
    <location>
        <begin position="333"/>
        <end position="351"/>
    </location>
</feature>
<dbReference type="CDD" id="cd00093">
    <property type="entry name" value="HTH_XRE"/>
    <property type="match status" value="1"/>
</dbReference>
<dbReference type="PANTHER" id="PTHR46558:SF13">
    <property type="entry name" value="HTH-TYPE TRANSCRIPTIONAL REGULATOR IMMR"/>
    <property type="match status" value="1"/>
</dbReference>
<feature type="transmembrane region" description="Helical" evidence="2">
    <location>
        <begin position="116"/>
        <end position="136"/>
    </location>
</feature>
<dbReference type="OrthoDB" id="9801008at2"/>
<evidence type="ECO:0000256" key="1">
    <source>
        <dbReference type="ARBA" id="ARBA00023125"/>
    </source>
</evidence>
<dbReference type="InterPro" id="IPR001387">
    <property type="entry name" value="Cro/C1-type_HTH"/>
</dbReference>
<proteinExistence type="predicted"/>
<dbReference type="Gene3D" id="1.10.260.40">
    <property type="entry name" value="lambda repressor-like DNA-binding domains"/>
    <property type="match status" value="1"/>
</dbReference>